<dbReference type="Pfam" id="PF00482">
    <property type="entry name" value="T2SSF"/>
    <property type="match status" value="2"/>
</dbReference>
<organism evidence="10 11">
    <name type="scientific">Anaerocolumna jejuensis DSM 15929</name>
    <dbReference type="NCBI Taxonomy" id="1121322"/>
    <lineage>
        <taxon>Bacteria</taxon>
        <taxon>Bacillati</taxon>
        <taxon>Bacillota</taxon>
        <taxon>Clostridia</taxon>
        <taxon>Lachnospirales</taxon>
        <taxon>Lachnospiraceae</taxon>
        <taxon>Anaerocolumna</taxon>
    </lineage>
</organism>
<evidence type="ECO:0000313" key="11">
    <source>
        <dbReference type="Proteomes" id="UP000184386"/>
    </source>
</evidence>
<dbReference type="GO" id="GO:0005886">
    <property type="term" value="C:plasma membrane"/>
    <property type="evidence" value="ECO:0007669"/>
    <property type="project" value="UniProtKB-SubCell"/>
</dbReference>
<comment type="similarity">
    <text evidence="2">Belongs to the GSP F family.</text>
</comment>
<evidence type="ECO:0000256" key="2">
    <source>
        <dbReference type="ARBA" id="ARBA00005745"/>
    </source>
</evidence>
<evidence type="ECO:0000256" key="7">
    <source>
        <dbReference type="ARBA" id="ARBA00023136"/>
    </source>
</evidence>
<keyword evidence="6 8" id="KW-1133">Transmembrane helix</keyword>
<sequence length="404" mass="44155">MASFSYVIIDQRGKEKRGAIEGDSEEKVKSALKAEGLIPLSVKEQSLLTRDLNLDIGGRVKPRDLSVFCRQFASVLSAGVTIISALQMLGDQTEKKRMKTAIREIQASVEKGETLANSMGRQPKIFPPLLVNMVEAGEASGSLEITFERMALHFEKDSKLKGLIKQAMIYPMVICIVAIGAISIMMTVVVPNFIAMFEDMDTQLPAITQFVVRISSFMVRKWWLLAILIALAAGGIMALRKNPSSAEVLGKLALRTPLFGSLIIKSSSSGLARTLSTMITAGIPLIDALQITARTMDNIIVKKCLMNASEEVARGVPLSKPLEYSKIFPPMVYHMISIGEETGNMESMLDRVADYYDEEVEAATKALTTILEPLIIVIMALVVGVIIMAIMSPMMSLYSSIDKA</sequence>
<feature type="transmembrane region" description="Helical" evidence="8">
    <location>
        <begin position="374"/>
        <end position="398"/>
    </location>
</feature>
<keyword evidence="5 8" id="KW-0812">Transmembrane</keyword>
<gene>
    <name evidence="10" type="ORF">SAMN02745136_00561</name>
</gene>
<evidence type="ECO:0000256" key="3">
    <source>
        <dbReference type="ARBA" id="ARBA00022475"/>
    </source>
</evidence>
<dbReference type="EMBL" id="FRAC01000006">
    <property type="protein sequence ID" value="SHJ61786.1"/>
    <property type="molecule type" value="Genomic_DNA"/>
</dbReference>
<dbReference type="PANTHER" id="PTHR30012">
    <property type="entry name" value="GENERAL SECRETION PATHWAY PROTEIN"/>
    <property type="match status" value="1"/>
</dbReference>
<evidence type="ECO:0000256" key="6">
    <source>
        <dbReference type="ARBA" id="ARBA00022989"/>
    </source>
</evidence>
<accession>A0A1M6KSE8</accession>
<evidence type="ECO:0000256" key="8">
    <source>
        <dbReference type="SAM" id="Phobius"/>
    </source>
</evidence>
<feature type="domain" description="Type II secretion system protein GspF" evidence="9">
    <location>
        <begin position="272"/>
        <end position="393"/>
    </location>
</feature>
<evidence type="ECO:0000256" key="5">
    <source>
        <dbReference type="ARBA" id="ARBA00022692"/>
    </source>
</evidence>
<feature type="transmembrane region" description="Helical" evidence="8">
    <location>
        <begin position="222"/>
        <end position="239"/>
    </location>
</feature>
<dbReference type="OrthoDB" id="9805682at2"/>
<feature type="transmembrane region" description="Helical" evidence="8">
    <location>
        <begin position="169"/>
        <end position="194"/>
    </location>
</feature>
<evidence type="ECO:0000256" key="1">
    <source>
        <dbReference type="ARBA" id="ARBA00004429"/>
    </source>
</evidence>
<keyword evidence="7 8" id="KW-0472">Membrane</keyword>
<dbReference type="Gene3D" id="1.20.81.30">
    <property type="entry name" value="Type II secretion system (T2SS), domain F"/>
    <property type="match status" value="2"/>
</dbReference>
<keyword evidence="11" id="KW-1185">Reference proteome</keyword>
<feature type="domain" description="Type II secretion system protein GspF" evidence="9">
    <location>
        <begin position="68"/>
        <end position="191"/>
    </location>
</feature>
<evidence type="ECO:0000256" key="4">
    <source>
        <dbReference type="ARBA" id="ARBA00022519"/>
    </source>
</evidence>
<name>A0A1M6KSE8_9FIRM</name>
<dbReference type="InterPro" id="IPR018076">
    <property type="entry name" value="T2SS_GspF_dom"/>
</dbReference>
<dbReference type="RefSeq" id="WP_073272678.1">
    <property type="nucleotide sequence ID" value="NZ_FRAC01000006.1"/>
</dbReference>
<dbReference type="Proteomes" id="UP000184386">
    <property type="component" value="Unassembled WGS sequence"/>
</dbReference>
<dbReference type="InterPro" id="IPR003004">
    <property type="entry name" value="GspF/PilC"/>
</dbReference>
<proteinExistence type="inferred from homology"/>
<dbReference type="FunFam" id="1.20.81.30:FF:000001">
    <property type="entry name" value="Type II secretion system protein F"/>
    <property type="match status" value="2"/>
</dbReference>
<comment type="subcellular location">
    <subcellularLocation>
        <location evidence="1">Cell inner membrane</location>
        <topology evidence="1">Multi-pass membrane protein</topology>
    </subcellularLocation>
</comment>
<dbReference type="STRING" id="1121322.SAMN02745136_00561"/>
<dbReference type="PANTHER" id="PTHR30012:SF0">
    <property type="entry name" value="TYPE II SECRETION SYSTEM PROTEIN F-RELATED"/>
    <property type="match status" value="1"/>
</dbReference>
<dbReference type="PRINTS" id="PR00812">
    <property type="entry name" value="BCTERIALGSPF"/>
</dbReference>
<reference evidence="10 11" key="1">
    <citation type="submission" date="2016-11" db="EMBL/GenBank/DDBJ databases">
        <authorList>
            <person name="Jaros S."/>
            <person name="Januszkiewicz K."/>
            <person name="Wedrychowicz H."/>
        </authorList>
    </citation>
    <scope>NUCLEOTIDE SEQUENCE [LARGE SCALE GENOMIC DNA]</scope>
    <source>
        <strain evidence="10 11">DSM 15929</strain>
    </source>
</reference>
<keyword evidence="4" id="KW-0997">Cell inner membrane</keyword>
<protein>
    <submittedName>
        <fullName evidence="10">Type IV pilus assembly protein PilC</fullName>
    </submittedName>
</protein>
<dbReference type="AlphaFoldDB" id="A0A1M6KSE8"/>
<keyword evidence="3" id="KW-1003">Cell membrane</keyword>
<evidence type="ECO:0000259" key="9">
    <source>
        <dbReference type="Pfam" id="PF00482"/>
    </source>
</evidence>
<dbReference type="InterPro" id="IPR042094">
    <property type="entry name" value="T2SS_GspF_sf"/>
</dbReference>
<evidence type="ECO:0000313" key="10">
    <source>
        <dbReference type="EMBL" id="SHJ61786.1"/>
    </source>
</evidence>